<dbReference type="Proteomes" id="UP000887565">
    <property type="component" value="Unplaced"/>
</dbReference>
<dbReference type="AlphaFoldDB" id="A0A915KWN4"/>
<dbReference type="WBParaSite" id="nRc.2.0.1.t41935-RA">
    <property type="protein sequence ID" value="nRc.2.0.1.t41935-RA"/>
    <property type="gene ID" value="nRc.2.0.1.g41935"/>
</dbReference>
<evidence type="ECO:0000313" key="1">
    <source>
        <dbReference type="Proteomes" id="UP000887565"/>
    </source>
</evidence>
<accession>A0A915KWN4</accession>
<protein>
    <submittedName>
        <fullName evidence="2">Uncharacterized protein</fullName>
    </submittedName>
</protein>
<organism evidence="1 2">
    <name type="scientific">Romanomermis culicivorax</name>
    <name type="common">Nematode worm</name>
    <dbReference type="NCBI Taxonomy" id="13658"/>
    <lineage>
        <taxon>Eukaryota</taxon>
        <taxon>Metazoa</taxon>
        <taxon>Ecdysozoa</taxon>
        <taxon>Nematoda</taxon>
        <taxon>Enoplea</taxon>
        <taxon>Dorylaimia</taxon>
        <taxon>Mermithida</taxon>
        <taxon>Mermithoidea</taxon>
        <taxon>Mermithidae</taxon>
        <taxon>Romanomermis</taxon>
    </lineage>
</organism>
<keyword evidence="1" id="KW-1185">Reference proteome</keyword>
<reference evidence="2" key="1">
    <citation type="submission" date="2022-11" db="UniProtKB">
        <authorList>
            <consortium name="WormBaseParasite"/>
        </authorList>
    </citation>
    <scope>IDENTIFICATION</scope>
</reference>
<sequence length="63" mass="6193">MSKFDLGRPKPCALVTFGNAGKFCRIGWLGAPLSTKIATAGTGGGGIARTSAVGMLGPATGVV</sequence>
<name>A0A915KWN4_ROMCU</name>
<evidence type="ECO:0000313" key="2">
    <source>
        <dbReference type="WBParaSite" id="nRc.2.0.1.t41935-RA"/>
    </source>
</evidence>
<proteinExistence type="predicted"/>